<evidence type="ECO:0000313" key="1">
    <source>
        <dbReference type="EMBL" id="PEN06208.1"/>
    </source>
</evidence>
<organism evidence="1 2">
    <name type="scientific">Longimonas halophila</name>
    <dbReference type="NCBI Taxonomy" id="1469170"/>
    <lineage>
        <taxon>Bacteria</taxon>
        <taxon>Pseudomonadati</taxon>
        <taxon>Rhodothermota</taxon>
        <taxon>Rhodothermia</taxon>
        <taxon>Rhodothermales</taxon>
        <taxon>Salisaetaceae</taxon>
        <taxon>Longimonas</taxon>
    </lineage>
</organism>
<protein>
    <submittedName>
        <fullName evidence="1">Uncharacterized protein</fullName>
    </submittedName>
</protein>
<keyword evidence="2" id="KW-1185">Reference proteome</keyword>
<reference evidence="1 2" key="1">
    <citation type="submission" date="2017-10" db="EMBL/GenBank/DDBJ databases">
        <title>Draft genome of Longimonas halophila.</title>
        <authorList>
            <person name="Goh K.M."/>
            <person name="Shamsir M.S."/>
            <person name="Lim S.W."/>
        </authorList>
    </citation>
    <scope>NUCLEOTIDE SEQUENCE [LARGE SCALE GENOMIC DNA]</scope>
    <source>
        <strain evidence="1 2">KCTC 42399</strain>
    </source>
</reference>
<accession>A0A2H3NRN9</accession>
<name>A0A2H3NRN9_9BACT</name>
<sequence>MLFIQQPRLPVSDATPSPAAVLESLTLLATLSTASDVRNAVAERRAGQDPSAQEPVARAQTRIRDACTPLTNTALYLLRSAVPAASDDVPMAAVVRHFDERMLVYRMGQWAHDIHQALLSLYPRVSEALVEEARAVSNLADALAEAPADVFVDELHTVAQQALSLSAWASREIDDVL</sequence>
<dbReference type="EMBL" id="PDEP01000009">
    <property type="protein sequence ID" value="PEN06208.1"/>
    <property type="molecule type" value="Genomic_DNA"/>
</dbReference>
<dbReference type="AlphaFoldDB" id="A0A2H3NRN9"/>
<comment type="caution">
    <text evidence="1">The sequence shown here is derived from an EMBL/GenBank/DDBJ whole genome shotgun (WGS) entry which is preliminary data.</text>
</comment>
<evidence type="ECO:0000313" key="2">
    <source>
        <dbReference type="Proteomes" id="UP000221024"/>
    </source>
</evidence>
<proteinExistence type="predicted"/>
<gene>
    <name evidence="1" type="ORF">CRI93_10295</name>
</gene>
<dbReference type="Proteomes" id="UP000221024">
    <property type="component" value="Unassembled WGS sequence"/>
</dbReference>